<keyword evidence="1" id="KW-0732">Signal</keyword>
<proteinExistence type="predicted"/>
<gene>
    <name evidence="2" type="ORF">FJR45_00140</name>
</gene>
<evidence type="ECO:0000313" key="2">
    <source>
        <dbReference type="EMBL" id="QOP42450.1"/>
    </source>
</evidence>
<evidence type="ECO:0000313" key="3">
    <source>
        <dbReference type="Proteomes" id="UP000593719"/>
    </source>
</evidence>
<protein>
    <submittedName>
        <fullName evidence="2">DUF3187 domain-containing protein</fullName>
    </submittedName>
</protein>
<dbReference type="SUPFAM" id="SSF56935">
    <property type="entry name" value="Porins"/>
    <property type="match status" value="1"/>
</dbReference>
<accession>A0A7M1AYC5</accession>
<dbReference type="Proteomes" id="UP000593719">
    <property type="component" value="Chromosome"/>
</dbReference>
<dbReference type="InterPro" id="IPR028974">
    <property type="entry name" value="TSP_type-3_rpt"/>
</dbReference>
<reference evidence="2 3" key="1">
    <citation type="submission" date="2019-06" db="EMBL/GenBank/DDBJ databases">
        <title>Sulfurimonas gotlandica sp. nov., a chemoautotrophic and psychrotolerant epsilonproteobacterium isolated from a pelagic redoxcline, and an emended description of the genus Sulfurimonas.</title>
        <authorList>
            <person name="Wang S."/>
            <person name="Jiang L."/>
            <person name="Shao Z."/>
        </authorList>
    </citation>
    <scope>NUCLEOTIDE SEQUENCE [LARGE SCALE GENOMIC DNA]</scope>
    <source>
        <strain evidence="2 3">S2-6</strain>
    </source>
</reference>
<feature type="chain" id="PRO_5032643294" evidence="1">
    <location>
        <begin position="20"/>
        <end position="271"/>
    </location>
</feature>
<dbReference type="EMBL" id="CP041235">
    <property type="protein sequence ID" value="QOP42450.1"/>
    <property type="molecule type" value="Genomic_DNA"/>
</dbReference>
<dbReference type="GO" id="GO:0005509">
    <property type="term" value="F:calcium ion binding"/>
    <property type="evidence" value="ECO:0007669"/>
    <property type="project" value="InterPro"/>
</dbReference>
<dbReference type="AlphaFoldDB" id="A0A7M1AYC5"/>
<feature type="signal peptide" evidence="1">
    <location>
        <begin position="1"/>
        <end position="19"/>
    </location>
</feature>
<dbReference type="RefSeq" id="WP_193150813.1">
    <property type="nucleotide sequence ID" value="NZ_CP041235.1"/>
</dbReference>
<organism evidence="2 3">
    <name type="scientific">Sulfurimonas sediminis</name>
    <dbReference type="NCBI Taxonomy" id="2590020"/>
    <lineage>
        <taxon>Bacteria</taxon>
        <taxon>Pseudomonadati</taxon>
        <taxon>Campylobacterota</taxon>
        <taxon>Epsilonproteobacteria</taxon>
        <taxon>Campylobacterales</taxon>
        <taxon>Sulfurimonadaceae</taxon>
        <taxon>Sulfurimonas</taxon>
    </lineage>
</organism>
<keyword evidence="3" id="KW-1185">Reference proteome</keyword>
<evidence type="ECO:0000256" key="1">
    <source>
        <dbReference type="SAM" id="SignalP"/>
    </source>
</evidence>
<name>A0A7M1AYC5_9BACT</name>
<dbReference type="SUPFAM" id="SSF103647">
    <property type="entry name" value="TSP type-3 repeat"/>
    <property type="match status" value="1"/>
</dbReference>
<sequence length="271" mass="29798">MKKMFILMMLGMFSTSLFAYSDSDMDGVDDSRDKCPNTPLTDLVDINGCTKKSLVSSHHFDIIIGANYAGSNYASLNQTDTYSSSLQVDYYYKSFSLQASTSYYATRGDGYSESGLNDSFLGASYQLKPLKSLSLRVGIGILLPTYNTALNNNNTDYTASLNASYALGKVNLFGGYIYTMINDDDIAGTVAYQNTNALSGGLGYYVTNKLYLSGAYNTSDSIYADVQKIRTVSAYGYYSINMHWFTTFSYAYGLSDSASDHATSVKLGYYF</sequence>
<dbReference type="KEGG" id="ssei:FJR45_00140"/>